<dbReference type="InterPro" id="IPR003583">
    <property type="entry name" value="Hlx-hairpin-Hlx_DNA-bd_motif"/>
</dbReference>
<sequence length="332" mass="33725">MSTTSPRRRSGLDRLDSRAPNQTVVESEISARQEIPDSSEVDDDGVDTVGVGGPWPVTAVPTWYAPVGDAERSGEQLSVGDRFGALDAEDVDDEPRRRFLVAPPAAIALILVGIAACAVAGFSLLRAGTDTATPVAFPATAGPSAGVAADPTQVSSPQTAAPQPPTQAAELVVSVVGLVHRPGLVRLAAQARVADAIARAGGARKGADLLSLNLAQRLNDGDQVLVGYGGDGGRMALRSAVVGGGQSGAAESGSSAGRSDTSATDNAPGGKVNLNSATEAQLDELPGVGPVTAQAILAWREANGRFTSVDQLAEVDGIGPTRFARLRDLVTV</sequence>
<dbReference type="Pfam" id="PF12836">
    <property type="entry name" value="HHH_3"/>
    <property type="match status" value="1"/>
</dbReference>
<dbReference type="GO" id="GO:0015627">
    <property type="term" value="C:type II protein secretion system complex"/>
    <property type="evidence" value="ECO:0007669"/>
    <property type="project" value="TreeGrafter"/>
</dbReference>
<dbReference type="Proteomes" id="UP001143347">
    <property type="component" value="Unassembled WGS sequence"/>
</dbReference>
<dbReference type="SUPFAM" id="SSF47781">
    <property type="entry name" value="RuvA domain 2-like"/>
    <property type="match status" value="1"/>
</dbReference>
<feature type="region of interest" description="Disordered" evidence="1">
    <location>
        <begin position="244"/>
        <end position="270"/>
    </location>
</feature>
<gene>
    <name evidence="4" type="ORF">OSB52_17360</name>
</gene>
<evidence type="ECO:0000256" key="2">
    <source>
        <dbReference type="SAM" id="Phobius"/>
    </source>
</evidence>
<dbReference type="InterPro" id="IPR019554">
    <property type="entry name" value="Soluble_ligand-bd"/>
</dbReference>
<dbReference type="Gene3D" id="1.10.150.320">
    <property type="entry name" value="Photosystem II 12 kDa extrinsic protein"/>
    <property type="match status" value="1"/>
</dbReference>
<reference evidence="4" key="1">
    <citation type="submission" date="2022-10" db="EMBL/GenBank/DDBJ databases">
        <title>WGS of marine actinomycetes from Thailand.</title>
        <authorList>
            <person name="Thawai C."/>
        </authorList>
    </citation>
    <scope>NUCLEOTIDE SEQUENCE</scope>
    <source>
        <strain evidence="4">SW21</strain>
    </source>
</reference>
<keyword evidence="2" id="KW-0472">Membrane</keyword>
<feature type="transmembrane region" description="Helical" evidence="2">
    <location>
        <begin position="105"/>
        <end position="125"/>
    </location>
</feature>
<feature type="domain" description="Helix-hairpin-helix DNA-binding motif class 1" evidence="3">
    <location>
        <begin position="280"/>
        <end position="299"/>
    </location>
</feature>
<evidence type="ECO:0000313" key="5">
    <source>
        <dbReference type="Proteomes" id="UP001143347"/>
    </source>
</evidence>
<dbReference type="InterPro" id="IPR004509">
    <property type="entry name" value="Competence_ComEA_HhH"/>
</dbReference>
<keyword evidence="4" id="KW-0238">DNA-binding</keyword>
<dbReference type="AlphaFoldDB" id="A0A9X3D904"/>
<dbReference type="InterPro" id="IPR051675">
    <property type="entry name" value="Endo/Exo/Phosphatase_dom_1"/>
</dbReference>
<keyword evidence="5" id="KW-1185">Reference proteome</keyword>
<evidence type="ECO:0000256" key="1">
    <source>
        <dbReference type="SAM" id="MobiDB-lite"/>
    </source>
</evidence>
<dbReference type="PANTHER" id="PTHR21180:SF32">
    <property type="entry name" value="ENDONUCLEASE_EXONUCLEASE_PHOSPHATASE FAMILY DOMAIN-CONTAINING PROTEIN 1"/>
    <property type="match status" value="1"/>
</dbReference>
<feature type="region of interest" description="Disordered" evidence="1">
    <location>
        <begin position="1"/>
        <end position="54"/>
    </location>
</feature>
<protein>
    <submittedName>
        <fullName evidence="4">ComEA family DNA-binding protein</fullName>
    </submittedName>
</protein>
<dbReference type="Gene3D" id="3.10.560.10">
    <property type="entry name" value="Outer membrane lipoprotein wza domain like"/>
    <property type="match status" value="1"/>
</dbReference>
<accession>A0A9X3D904</accession>
<dbReference type="InterPro" id="IPR010994">
    <property type="entry name" value="RuvA_2-like"/>
</dbReference>
<organism evidence="4 5">
    <name type="scientific">Gordonia aquimaris</name>
    <dbReference type="NCBI Taxonomy" id="2984863"/>
    <lineage>
        <taxon>Bacteria</taxon>
        <taxon>Bacillati</taxon>
        <taxon>Actinomycetota</taxon>
        <taxon>Actinomycetes</taxon>
        <taxon>Mycobacteriales</taxon>
        <taxon>Gordoniaceae</taxon>
        <taxon>Gordonia</taxon>
    </lineage>
</organism>
<evidence type="ECO:0000259" key="3">
    <source>
        <dbReference type="SMART" id="SM00278"/>
    </source>
</evidence>
<evidence type="ECO:0000313" key="4">
    <source>
        <dbReference type="EMBL" id="MCX2965857.1"/>
    </source>
</evidence>
<comment type="caution">
    <text evidence="4">The sequence shown here is derived from an EMBL/GenBank/DDBJ whole genome shotgun (WGS) entry which is preliminary data.</text>
</comment>
<dbReference type="NCBIfam" id="TIGR00426">
    <property type="entry name" value="competence protein ComEA helix-hairpin-helix repeat region"/>
    <property type="match status" value="1"/>
</dbReference>
<keyword evidence="2" id="KW-0812">Transmembrane</keyword>
<dbReference type="EMBL" id="JAPKFM010000020">
    <property type="protein sequence ID" value="MCX2965857.1"/>
    <property type="molecule type" value="Genomic_DNA"/>
</dbReference>
<dbReference type="RefSeq" id="WP_266062867.1">
    <property type="nucleotide sequence ID" value="NZ_JAPKFM010000020.1"/>
</dbReference>
<dbReference type="SMART" id="SM00278">
    <property type="entry name" value="HhH1"/>
    <property type="match status" value="2"/>
</dbReference>
<feature type="compositionally biased region" description="Acidic residues" evidence="1">
    <location>
        <begin position="37"/>
        <end position="46"/>
    </location>
</feature>
<name>A0A9X3D904_9ACTN</name>
<dbReference type="GO" id="GO:0006281">
    <property type="term" value="P:DNA repair"/>
    <property type="evidence" value="ECO:0007669"/>
    <property type="project" value="InterPro"/>
</dbReference>
<feature type="region of interest" description="Disordered" evidence="1">
    <location>
        <begin position="143"/>
        <end position="163"/>
    </location>
</feature>
<dbReference type="GO" id="GO:0003677">
    <property type="term" value="F:DNA binding"/>
    <property type="evidence" value="ECO:0007669"/>
    <property type="project" value="UniProtKB-KW"/>
</dbReference>
<keyword evidence="2" id="KW-1133">Transmembrane helix</keyword>
<dbReference type="PANTHER" id="PTHR21180">
    <property type="entry name" value="ENDONUCLEASE/EXONUCLEASE/PHOSPHATASE FAMILY DOMAIN-CONTAINING PROTEIN 1"/>
    <property type="match status" value="1"/>
</dbReference>
<feature type="domain" description="Helix-hairpin-helix DNA-binding motif class 1" evidence="3">
    <location>
        <begin position="310"/>
        <end position="329"/>
    </location>
</feature>
<proteinExistence type="predicted"/>
<dbReference type="Pfam" id="PF10531">
    <property type="entry name" value="SLBB"/>
    <property type="match status" value="1"/>
</dbReference>
<dbReference type="GO" id="GO:0015628">
    <property type="term" value="P:protein secretion by the type II secretion system"/>
    <property type="evidence" value="ECO:0007669"/>
    <property type="project" value="TreeGrafter"/>
</dbReference>
<feature type="compositionally biased region" description="Low complexity" evidence="1">
    <location>
        <begin position="248"/>
        <end position="259"/>
    </location>
</feature>